<dbReference type="Gene3D" id="6.10.250.690">
    <property type="match status" value="1"/>
</dbReference>
<dbReference type="Proteomes" id="UP000662857">
    <property type="component" value="Chromosome"/>
</dbReference>
<feature type="domain" description="OmpR/PhoB-type" evidence="9">
    <location>
        <begin position="131"/>
        <end position="225"/>
    </location>
</feature>
<keyword evidence="2" id="KW-0902">Two-component regulatory system</keyword>
<dbReference type="PANTHER" id="PTHR48111">
    <property type="entry name" value="REGULATOR OF RPOS"/>
    <property type="match status" value="1"/>
</dbReference>
<evidence type="ECO:0000256" key="1">
    <source>
        <dbReference type="ARBA" id="ARBA00022553"/>
    </source>
</evidence>
<dbReference type="InterPro" id="IPR001789">
    <property type="entry name" value="Sig_transdc_resp-reg_receiver"/>
</dbReference>
<evidence type="ECO:0000256" key="3">
    <source>
        <dbReference type="ARBA" id="ARBA00023015"/>
    </source>
</evidence>
<dbReference type="GO" id="GO:0006355">
    <property type="term" value="P:regulation of DNA-templated transcription"/>
    <property type="evidence" value="ECO:0007669"/>
    <property type="project" value="InterPro"/>
</dbReference>
<dbReference type="GO" id="GO:0000156">
    <property type="term" value="F:phosphorelay response regulator activity"/>
    <property type="evidence" value="ECO:0007669"/>
    <property type="project" value="TreeGrafter"/>
</dbReference>
<dbReference type="PROSITE" id="PS51755">
    <property type="entry name" value="OMPR_PHOB"/>
    <property type="match status" value="1"/>
</dbReference>
<dbReference type="AlphaFoldDB" id="A0A895YDD8"/>
<reference evidence="10" key="1">
    <citation type="submission" date="2021-02" db="EMBL/GenBank/DDBJ databases">
        <title>Natrosporangium hydrolyticum gen. nov., sp. nov, a haloalkaliphilic actinobacterium from a soda solonchak soil.</title>
        <authorList>
            <person name="Sorokin D.Y."/>
            <person name="Khijniak T.V."/>
            <person name="Zakharycheva A.P."/>
            <person name="Boueva O.V."/>
            <person name="Ariskina E.V."/>
            <person name="Hahnke R.L."/>
            <person name="Bunk B."/>
            <person name="Sproer C."/>
            <person name="Schumann P."/>
            <person name="Evtushenko L.I."/>
            <person name="Kublanov I.V."/>
        </authorList>
    </citation>
    <scope>NUCLEOTIDE SEQUENCE</scope>
    <source>
        <strain evidence="10">DSM 106523</strain>
    </source>
</reference>
<dbReference type="SUPFAM" id="SSF52172">
    <property type="entry name" value="CheY-like"/>
    <property type="match status" value="1"/>
</dbReference>
<evidence type="ECO:0000313" key="10">
    <source>
        <dbReference type="EMBL" id="QSB13399.1"/>
    </source>
</evidence>
<dbReference type="CDD" id="cd00383">
    <property type="entry name" value="trans_reg_C"/>
    <property type="match status" value="1"/>
</dbReference>
<evidence type="ECO:0000313" key="11">
    <source>
        <dbReference type="Proteomes" id="UP000662857"/>
    </source>
</evidence>
<evidence type="ECO:0000256" key="4">
    <source>
        <dbReference type="ARBA" id="ARBA00023125"/>
    </source>
</evidence>
<dbReference type="Pfam" id="PF00486">
    <property type="entry name" value="Trans_reg_C"/>
    <property type="match status" value="1"/>
</dbReference>
<dbReference type="SMART" id="SM00862">
    <property type="entry name" value="Trans_reg_C"/>
    <property type="match status" value="1"/>
</dbReference>
<keyword evidence="3" id="KW-0805">Transcription regulation</keyword>
<sequence>MRWGRDVNRVLIAEDEPRIAAFLEKGLRAAGYVTTVVTSGVDAAGYARSDDFDLMILDLGLPGQDGLAVLTQVRARGERLPVIVLTARDGVRDRVAGLDQGADDYLTKPFSFEELLARVRARLRDQGQAATTTLAVGPIQLDLVRRTVSVDGTEVELTAREFLLAETLARHPGQVLSREQLLDRVWGLGHDPGSNVVDVYIGYLRRKLGADVIQTVRGMGYRFAA</sequence>
<keyword evidence="5" id="KW-0804">Transcription</keyword>
<keyword evidence="11" id="KW-1185">Reference proteome</keyword>
<dbReference type="GO" id="GO:0005829">
    <property type="term" value="C:cytosol"/>
    <property type="evidence" value="ECO:0007669"/>
    <property type="project" value="TreeGrafter"/>
</dbReference>
<dbReference type="EMBL" id="CP070499">
    <property type="protein sequence ID" value="QSB13399.1"/>
    <property type="molecule type" value="Genomic_DNA"/>
</dbReference>
<dbReference type="SMART" id="SM00448">
    <property type="entry name" value="REC"/>
    <property type="match status" value="1"/>
</dbReference>
<keyword evidence="4 7" id="KW-0238">DNA-binding</keyword>
<evidence type="ECO:0000259" key="8">
    <source>
        <dbReference type="PROSITE" id="PS50110"/>
    </source>
</evidence>
<dbReference type="Gene3D" id="1.10.10.10">
    <property type="entry name" value="Winged helix-like DNA-binding domain superfamily/Winged helix DNA-binding domain"/>
    <property type="match status" value="1"/>
</dbReference>
<proteinExistence type="predicted"/>
<evidence type="ECO:0000256" key="5">
    <source>
        <dbReference type="ARBA" id="ARBA00023163"/>
    </source>
</evidence>
<feature type="modified residue" description="4-aspartylphosphate" evidence="6">
    <location>
        <position position="58"/>
    </location>
</feature>
<evidence type="ECO:0000259" key="9">
    <source>
        <dbReference type="PROSITE" id="PS51755"/>
    </source>
</evidence>
<dbReference type="Gene3D" id="3.40.50.2300">
    <property type="match status" value="1"/>
</dbReference>
<dbReference type="GO" id="GO:0000976">
    <property type="term" value="F:transcription cis-regulatory region binding"/>
    <property type="evidence" value="ECO:0007669"/>
    <property type="project" value="TreeGrafter"/>
</dbReference>
<keyword evidence="1 6" id="KW-0597">Phosphoprotein</keyword>
<dbReference type="RefSeq" id="WP_239675482.1">
    <property type="nucleotide sequence ID" value="NZ_CP070499.1"/>
</dbReference>
<protein>
    <submittedName>
        <fullName evidence="10">Response regulator transcription factor</fullName>
    </submittedName>
</protein>
<evidence type="ECO:0000256" key="2">
    <source>
        <dbReference type="ARBA" id="ARBA00023012"/>
    </source>
</evidence>
<dbReference type="PANTHER" id="PTHR48111:SF38">
    <property type="entry name" value="TWO-COMPONENT RESPONSE REGULATOR"/>
    <property type="match status" value="1"/>
</dbReference>
<gene>
    <name evidence="10" type="ORF">JQS43_17480</name>
</gene>
<evidence type="ECO:0000256" key="6">
    <source>
        <dbReference type="PROSITE-ProRule" id="PRU00169"/>
    </source>
</evidence>
<dbReference type="PROSITE" id="PS50110">
    <property type="entry name" value="RESPONSE_REGULATORY"/>
    <property type="match status" value="1"/>
</dbReference>
<dbReference type="KEGG" id="nhy:JQS43_17480"/>
<dbReference type="FunFam" id="1.10.10.10:FF:000005">
    <property type="entry name" value="Two-component system response regulator"/>
    <property type="match status" value="1"/>
</dbReference>
<dbReference type="InterPro" id="IPR011006">
    <property type="entry name" value="CheY-like_superfamily"/>
</dbReference>
<feature type="domain" description="Response regulatory" evidence="8">
    <location>
        <begin position="9"/>
        <end position="123"/>
    </location>
</feature>
<dbReference type="InterPro" id="IPR001867">
    <property type="entry name" value="OmpR/PhoB-type_DNA-bd"/>
</dbReference>
<accession>A0A895YDD8</accession>
<organism evidence="10 11">
    <name type="scientific">Natronosporangium hydrolyticum</name>
    <dbReference type="NCBI Taxonomy" id="2811111"/>
    <lineage>
        <taxon>Bacteria</taxon>
        <taxon>Bacillati</taxon>
        <taxon>Actinomycetota</taxon>
        <taxon>Actinomycetes</taxon>
        <taxon>Micromonosporales</taxon>
        <taxon>Micromonosporaceae</taxon>
        <taxon>Natronosporangium</taxon>
    </lineage>
</organism>
<dbReference type="CDD" id="cd17624">
    <property type="entry name" value="REC_OmpR_PmrA-like"/>
    <property type="match status" value="1"/>
</dbReference>
<dbReference type="Pfam" id="PF00072">
    <property type="entry name" value="Response_reg"/>
    <property type="match status" value="1"/>
</dbReference>
<dbReference type="GO" id="GO:0032993">
    <property type="term" value="C:protein-DNA complex"/>
    <property type="evidence" value="ECO:0007669"/>
    <property type="project" value="TreeGrafter"/>
</dbReference>
<evidence type="ECO:0000256" key="7">
    <source>
        <dbReference type="PROSITE-ProRule" id="PRU01091"/>
    </source>
</evidence>
<feature type="DNA-binding region" description="OmpR/PhoB-type" evidence="7">
    <location>
        <begin position="131"/>
        <end position="225"/>
    </location>
</feature>
<dbReference type="InterPro" id="IPR036388">
    <property type="entry name" value="WH-like_DNA-bd_sf"/>
</dbReference>
<dbReference type="InterPro" id="IPR039420">
    <property type="entry name" value="WalR-like"/>
</dbReference>
<name>A0A895YDD8_9ACTN</name>